<dbReference type="PANTHER" id="PTHR36617:SF15">
    <property type="entry name" value="REVERSE TRANSCRIPTASE ZINC-BINDING DOMAIN-CONTAINING PROTEIN"/>
    <property type="match status" value="1"/>
</dbReference>
<dbReference type="AlphaFoldDB" id="A0A7N2RBE2"/>
<dbReference type="EMBL" id="LRBV02000009">
    <property type="status" value="NOT_ANNOTATED_CDS"/>
    <property type="molecule type" value="Genomic_DNA"/>
</dbReference>
<keyword evidence="2" id="KW-1185">Reference proteome</keyword>
<dbReference type="InParanoid" id="A0A7N2RBE2"/>
<reference evidence="1" key="2">
    <citation type="submission" date="2021-01" db="UniProtKB">
        <authorList>
            <consortium name="EnsemblPlants"/>
        </authorList>
    </citation>
    <scope>IDENTIFICATION</scope>
</reference>
<evidence type="ECO:0000313" key="1">
    <source>
        <dbReference type="EnsemblPlants" id="QL09p052593:mrna"/>
    </source>
</evidence>
<sequence length="325" mass="37144">MVLASGDLLEAVRSGWLTFSKLLQYDVGDGTRVKFWKHVWCGDCTLKDTFLDLYCLCRARDSLVAKVMCWSGGMIHWNFYFYRSPQDWEEESFDRFMDIVYSWKVQGVGPNKVCWKPARSRDFEVRGFHLSFYPPTLSFPWRLVWQSKVPPRVAFFSWSASLDANGIGQIEIEFETKGPGLEVTKCGARWNILSILSLLIDLRWSTIYDDLRRNGFAIEARVDIVWSHFSQFGHVLDVYLSKCHEGYLVKFHDGVVAGAGIGVGGSIFCPSPDVNIKADSFIARLHDGWRLEKVKVMPLVEVLVMVAETQLLALVLAQIQMMGFE</sequence>
<dbReference type="Proteomes" id="UP000594261">
    <property type="component" value="Chromosome 9"/>
</dbReference>
<evidence type="ECO:0008006" key="3">
    <source>
        <dbReference type="Google" id="ProtNLM"/>
    </source>
</evidence>
<accession>A0A7N2RBE2</accession>
<protein>
    <recommendedName>
        <fullName evidence="3">Reverse transcriptase zinc-binding domain-containing protein</fullName>
    </recommendedName>
</protein>
<dbReference type="EnsemblPlants" id="QL09p052593:mrna">
    <property type="protein sequence ID" value="QL09p052593:mrna"/>
    <property type="gene ID" value="QL09p052593"/>
</dbReference>
<reference evidence="1 2" key="1">
    <citation type="journal article" date="2016" name="G3 (Bethesda)">
        <title>First Draft Assembly and Annotation of the Genome of a California Endemic Oak Quercus lobata Nee (Fagaceae).</title>
        <authorList>
            <person name="Sork V.L."/>
            <person name="Fitz-Gibbon S.T."/>
            <person name="Puiu D."/>
            <person name="Crepeau M."/>
            <person name="Gugger P.F."/>
            <person name="Sherman R."/>
            <person name="Stevens K."/>
            <person name="Langley C.H."/>
            <person name="Pellegrini M."/>
            <person name="Salzberg S.L."/>
        </authorList>
    </citation>
    <scope>NUCLEOTIDE SEQUENCE [LARGE SCALE GENOMIC DNA]</scope>
    <source>
        <strain evidence="1 2">cv. SW786</strain>
    </source>
</reference>
<dbReference type="PANTHER" id="PTHR36617">
    <property type="entry name" value="PROTEIN, PUTATIVE-RELATED"/>
    <property type="match status" value="1"/>
</dbReference>
<organism evidence="1 2">
    <name type="scientific">Quercus lobata</name>
    <name type="common">Valley oak</name>
    <dbReference type="NCBI Taxonomy" id="97700"/>
    <lineage>
        <taxon>Eukaryota</taxon>
        <taxon>Viridiplantae</taxon>
        <taxon>Streptophyta</taxon>
        <taxon>Embryophyta</taxon>
        <taxon>Tracheophyta</taxon>
        <taxon>Spermatophyta</taxon>
        <taxon>Magnoliopsida</taxon>
        <taxon>eudicotyledons</taxon>
        <taxon>Gunneridae</taxon>
        <taxon>Pentapetalae</taxon>
        <taxon>rosids</taxon>
        <taxon>fabids</taxon>
        <taxon>Fagales</taxon>
        <taxon>Fagaceae</taxon>
        <taxon>Quercus</taxon>
    </lineage>
</organism>
<evidence type="ECO:0000313" key="2">
    <source>
        <dbReference type="Proteomes" id="UP000594261"/>
    </source>
</evidence>
<proteinExistence type="predicted"/>
<dbReference type="Gramene" id="QL09p052593:mrna">
    <property type="protein sequence ID" value="QL09p052593:mrna"/>
    <property type="gene ID" value="QL09p052593"/>
</dbReference>
<name>A0A7N2RBE2_QUELO</name>